<dbReference type="InterPro" id="IPR013087">
    <property type="entry name" value="Znf_C2H2_type"/>
</dbReference>
<keyword evidence="9" id="KW-0862">Zinc</keyword>
<keyword evidence="7" id="KW-0677">Repeat</keyword>
<feature type="domain" description="C2H2-type" evidence="16">
    <location>
        <begin position="647"/>
        <end position="674"/>
    </location>
</feature>
<keyword evidence="4" id="KW-0808">Transferase</keyword>
<sequence length="819" mass="93195">MFKYIFVGLPVPAIPAGLRCRTRKLTTKKHKTLLTEDQDSEISSECSDDSDDDWVPGSEEARKRKKMNKRFIPGNHETNETFAPNHKLSLIVKGKERTKEILQEDDPEDSNSSAFDELGRLGEQIFLSPSTVTTNQTENQTARPKRAKRKDTQRIHYATRDKKHCYCEAEVPDDDHYIFCEDCRDLYYGDCPKHGPLQVIEDKDVENSCGASAAIASTPDVLEIDQSSIPGAGLGVFSAAFIPERARFGPYKGEKVVWENMTDKTDTSYFWEVMKDGKFSHFVDGHDESNSNWMRFVNCPRSEDEQNLVAFQYRGKIYYRTYKAISPGKELLVWYGEGYARELGIEIDDSQEDGVQIHSNGNELTCEVCQSMFTSHNFLQRHRRVCLSRKVYRTWDCDSCSKKFSSLSFLKAHVCSVEDDMRVQPDKERENLNSHIIVADTKLHSKKGETRYQSEKCKVFNHSGALTKHLRTQTGEKPYQCTQCNKAFNQSGDLTKHLRTHTGEKPYQCTQCNKAFNQSGDLTKHLRTHTGEKPYQCTQCNKAFNQSSNLTSHLRTHTGEKPYQCTQCNKAFNHSGALTTHLRTHTGEKPYQCTQCNKAFNQSGDLTKHLRTHTGEKPYQCTQCNKAFNHSGALTTHLRTHTGEKPYQCTQCNKAFNQSGDLTTQLRTHTGEKPYQCTQCNKAFNHSGALTKHLRTHTGEKPYQCTQCNKAFNHSGALTTHLRTHTGEKPYQCTQCNKAFNHSGALTKHLRTHTGEKPYQCTQCNKAFNSSGDLTKHLGTHTGEKPYQCTQCNKAFNQSGDLTKHLRTHTGEKPYQCTQ</sequence>
<dbReference type="FunFam" id="3.30.160.60:FF:000557">
    <property type="entry name" value="zinc finger and SCAN domain-containing protein 29"/>
    <property type="match status" value="1"/>
</dbReference>
<feature type="domain" description="SET" evidence="17">
    <location>
        <begin position="220"/>
        <end position="336"/>
    </location>
</feature>
<keyword evidence="11" id="KW-0238">DNA-binding</keyword>
<dbReference type="SMART" id="SM00317">
    <property type="entry name" value="SET"/>
    <property type="match status" value="1"/>
</dbReference>
<dbReference type="InterPro" id="IPR044417">
    <property type="entry name" value="PRDM7_9_PR-SET"/>
</dbReference>
<evidence type="ECO:0000256" key="10">
    <source>
        <dbReference type="ARBA" id="ARBA00023015"/>
    </source>
</evidence>
<feature type="region of interest" description="Disordered" evidence="15">
    <location>
        <begin position="34"/>
        <end position="63"/>
    </location>
</feature>
<dbReference type="GO" id="GO:0008270">
    <property type="term" value="F:zinc ion binding"/>
    <property type="evidence" value="ECO:0007669"/>
    <property type="project" value="UniProtKB-KW"/>
</dbReference>
<evidence type="ECO:0000313" key="19">
    <source>
        <dbReference type="Proteomes" id="UP001249851"/>
    </source>
</evidence>
<evidence type="ECO:0000256" key="2">
    <source>
        <dbReference type="ARBA" id="ARBA00006991"/>
    </source>
</evidence>
<evidence type="ECO:0000256" key="3">
    <source>
        <dbReference type="ARBA" id="ARBA00022603"/>
    </source>
</evidence>
<keyword evidence="3" id="KW-0489">Methyltransferase</keyword>
<dbReference type="Pfam" id="PF00096">
    <property type="entry name" value="zf-C2H2"/>
    <property type="match status" value="11"/>
</dbReference>
<dbReference type="InterPro" id="IPR036236">
    <property type="entry name" value="Znf_C2H2_sf"/>
</dbReference>
<dbReference type="InterPro" id="IPR046341">
    <property type="entry name" value="SET_dom_sf"/>
</dbReference>
<dbReference type="Proteomes" id="UP001249851">
    <property type="component" value="Unassembled WGS sequence"/>
</dbReference>
<evidence type="ECO:0000256" key="7">
    <source>
        <dbReference type="ARBA" id="ARBA00022737"/>
    </source>
</evidence>
<evidence type="ECO:0000256" key="9">
    <source>
        <dbReference type="ARBA" id="ARBA00022833"/>
    </source>
</evidence>
<dbReference type="Gene3D" id="3.30.160.60">
    <property type="entry name" value="Classic Zinc Finger"/>
    <property type="match status" value="14"/>
</dbReference>
<feature type="domain" description="C2H2-type" evidence="16">
    <location>
        <begin position="591"/>
        <end position="618"/>
    </location>
</feature>
<evidence type="ECO:0000259" key="17">
    <source>
        <dbReference type="PROSITE" id="PS50280"/>
    </source>
</evidence>
<evidence type="ECO:0000259" key="16">
    <source>
        <dbReference type="PROSITE" id="PS50157"/>
    </source>
</evidence>
<dbReference type="Gene3D" id="2.170.270.10">
    <property type="entry name" value="SET domain"/>
    <property type="match status" value="1"/>
</dbReference>
<dbReference type="GO" id="GO:0005634">
    <property type="term" value="C:nucleus"/>
    <property type="evidence" value="ECO:0007669"/>
    <property type="project" value="UniProtKB-SubCell"/>
</dbReference>
<dbReference type="GO" id="GO:0032259">
    <property type="term" value="P:methylation"/>
    <property type="evidence" value="ECO:0007669"/>
    <property type="project" value="UniProtKB-KW"/>
</dbReference>
<dbReference type="SUPFAM" id="SSF82199">
    <property type="entry name" value="SET domain"/>
    <property type="match status" value="1"/>
</dbReference>
<keyword evidence="10" id="KW-0805">Transcription regulation</keyword>
<evidence type="ECO:0000256" key="12">
    <source>
        <dbReference type="ARBA" id="ARBA00023163"/>
    </source>
</evidence>
<keyword evidence="5" id="KW-0949">S-adenosyl-L-methionine</keyword>
<dbReference type="GO" id="GO:0000981">
    <property type="term" value="F:DNA-binding transcription factor activity, RNA polymerase II-specific"/>
    <property type="evidence" value="ECO:0007669"/>
    <property type="project" value="TreeGrafter"/>
</dbReference>
<dbReference type="EMBL" id="JARQWQ010000032">
    <property type="protein sequence ID" value="KAK2561592.1"/>
    <property type="molecule type" value="Genomic_DNA"/>
</dbReference>
<comment type="subcellular location">
    <subcellularLocation>
        <location evidence="1">Nucleus</location>
    </subcellularLocation>
</comment>
<feature type="domain" description="C2H2-type" evidence="16">
    <location>
        <begin position="507"/>
        <end position="534"/>
    </location>
</feature>
<feature type="domain" description="C2H2-type" evidence="16">
    <location>
        <begin position="535"/>
        <end position="562"/>
    </location>
</feature>
<dbReference type="PANTHER" id="PTHR23235:SF120">
    <property type="entry name" value="KRUPPEL-LIKE FACTOR 15"/>
    <property type="match status" value="1"/>
</dbReference>
<feature type="domain" description="C2H2-type" evidence="16">
    <location>
        <begin position="675"/>
        <end position="702"/>
    </location>
</feature>
<evidence type="ECO:0000256" key="13">
    <source>
        <dbReference type="ARBA" id="ARBA00023242"/>
    </source>
</evidence>
<keyword evidence="8 14" id="KW-0863">Zinc-finger</keyword>
<feature type="domain" description="C2H2-type" evidence="16">
    <location>
        <begin position="759"/>
        <end position="786"/>
    </location>
</feature>
<gene>
    <name evidence="18" type="ORF">P5673_015577</name>
</gene>
<keyword evidence="6" id="KW-0479">Metal-binding</keyword>
<dbReference type="AlphaFoldDB" id="A0AAD9QHX8"/>
<keyword evidence="12" id="KW-0804">Transcription</keyword>
<dbReference type="FunFam" id="3.30.160.60:FF:001954">
    <property type="entry name" value="Zinc finger protein 787"/>
    <property type="match status" value="3"/>
</dbReference>
<organism evidence="18 19">
    <name type="scientific">Acropora cervicornis</name>
    <name type="common">Staghorn coral</name>
    <dbReference type="NCBI Taxonomy" id="6130"/>
    <lineage>
        <taxon>Eukaryota</taxon>
        <taxon>Metazoa</taxon>
        <taxon>Cnidaria</taxon>
        <taxon>Anthozoa</taxon>
        <taxon>Hexacorallia</taxon>
        <taxon>Scleractinia</taxon>
        <taxon>Astrocoeniina</taxon>
        <taxon>Acroporidae</taxon>
        <taxon>Acropora</taxon>
    </lineage>
</organism>
<proteinExistence type="inferred from homology"/>
<accession>A0AAD9QHX8</accession>
<keyword evidence="13" id="KW-0539">Nucleus</keyword>
<dbReference type="PROSITE" id="PS50280">
    <property type="entry name" value="SET"/>
    <property type="match status" value="1"/>
</dbReference>
<feature type="region of interest" description="Disordered" evidence="15">
    <location>
        <begin position="126"/>
        <end position="153"/>
    </location>
</feature>
<dbReference type="GO" id="GO:0042054">
    <property type="term" value="F:histone methyltransferase activity"/>
    <property type="evidence" value="ECO:0007669"/>
    <property type="project" value="InterPro"/>
</dbReference>
<feature type="domain" description="C2H2-type" evidence="16">
    <location>
        <begin position="731"/>
        <end position="758"/>
    </location>
</feature>
<name>A0AAD9QHX8_ACRCE</name>
<dbReference type="PROSITE" id="PS50157">
    <property type="entry name" value="ZINC_FINGER_C2H2_2"/>
    <property type="match status" value="12"/>
</dbReference>
<feature type="domain" description="C2H2-type" evidence="16">
    <location>
        <begin position="479"/>
        <end position="506"/>
    </location>
</feature>
<dbReference type="InterPro" id="IPR001214">
    <property type="entry name" value="SET_dom"/>
</dbReference>
<dbReference type="FunFam" id="3.30.160.60:FF:001158">
    <property type="entry name" value="zinc finger protein 22"/>
    <property type="match status" value="1"/>
</dbReference>
<comment type="caution">
    <text evidence="18">The sequence shown here is derived from an EMBL/GenBank/DDBJ whole genome shotgun (WGS) entry which is preliminary data.</text>
</comment>
<feature type="domain" description="C2H2-type" evidence="16">
    <location>
        <begin position="787"/>
        <end position="814"/>
    </location>
</feature>
<dbReference type="PROSITE" id="PS00028">
    <property type="entry name" value="ZINC_FINGER_C2H2_1"/>
    <property type="match status" value="11"/>
</dbReference>
<evidence type="ECO:0000256" key="5">
    <source>
        <dbReference type="ARBA" id="ARBA00022691"/>
    </source>
</evidence>
<dbReference type="CDD" id="cd19193">
    <property type="entry name" value="PR-SET_PRDM7_9"/>
    <property type="match status" value="1"/>
</dbReference>
<dbReference type="GO" id="GO:0000978">
    <property type="term" value="F:RNA polymerase II cis-regulatory region sequence-specific DNA binding"/>
    <property type="evidence" value="ECO:0007669"/>
    <property type="project" value="TreeGrafter"/>
</dbReference>
<evidence type="ECO:0000256" key="15">
    <source>
        <dbReference type="SAM" id="MobiDB-lite"/>
    </source>
</evidence>
<evidence type="ECO:0000256" key="14">
    <source>
        <dbReference type="PROSITE-ProRule" id="PRU00042"/>
    </source>
</evidence>
<evidence type="ECO:0000256" key="6">
    <source>
        <dbReference type="ARBA" id="ARBA00022723"/>
    </source>
</evidence>
<dbReference type="FunFam" id="3.30.160.60:FF:000564">
    <property type="entry name" value="zinc finger protein 699"/>
    <property type="match status" value="1"/>
</dbReference>
<evidence type="ECO:0000256" key="4">
    <source>
        <dbReference type="ARBA" id="ARBA00022679"/>
    </source>
</evidence>
<evidence type="ECO:0000256" key="11">
    <source>
        <dbReference type="ARBA" id="ARBA00023125"/>
    </source>
</evidence>
<feature type="compositionally biased region" description="Acidic residues" evidence="15">
    <location>
        <begin position="36"/>
        <end position="54"/>
    </location>
</feature>
<feature type="domain" description="C2H2-type" evidence="16">
    <location>
        <begin position="619"/>
        <end position="646"/>
    </location>
</feature>
<reference evidence="18" key="1">
    <citation type="journal article" date="2023" name="G3 (Bethesda)">
        <title>Whole genome assembly and annotation of the endangered Caribbean coral Acropora cervicornis.</title>
        <authorList>
            <person name="Selwyn J.D."/>
            <person name="Vollmer S.V."/>
        </authorList>
    </citation>
    <scope>NUCLEOTIDE SEQUENCE</scope>
    <source>
        <strain evidence="18">K2</strain>
    </source>
</reference>
<dbReference type="SMART" id="SM00355">
    <property type="entry name" value="ZnF_C2H2"/>
    <property type="match status" value="14"/>
</dbReference>
<reference evidence="18" key="2">
    <citation type="journal article" date="2023" name="Science">
        <title>Genomic signatures of disease resistance in endangered staghorn corals.</title>
        <authorList>
            <person name="Vollmer S.V."/>
            <person name="Selwyn J.D."/>
            <person name="Despard B.A."/>
            <person name="Roesel C.L."/>
        </authorList>
    </citation>
    <scope>NUCLEOTIDE SEQUENCE</scope>
    <source>
        <strain evidence="18">K2</strain>
    </source>
</reference>
<evidence type="ECO:0000313" key="18">
    <source>
        <dbReference type="EMBL" id="KAK2561592.1"/>
    </source>
</evidence>
<feature type="compositionally biased region" description="Polar residues" evidence="15">
    <location>
        <begin position="127"/>
        <end position="142"/>
    </location>
</feature>
<evidence type="ECO:0000256" key="1">
    <source>
        <dbReference type="ARBA" id="ARBA00004123"/>
    </source>
</evidence>
<feature type="domain" description="C2H2-type" evidence="16">
    <location>
        <begin position="563"/>
        <end position="590"/>
    </location>
</feature>
<dbReference type="FunFam" id="3.30.160.60:FF:002343">
    <property type="entry name" value="Zinc finger protein 33A"/>
    <property type="match status" value="6"/>
</dbReference>
<dbReference type="Pfam" id="PF21549">
    <property type="entry name" value="PRDM2_PR"/>
    <property type="match status" value="1"/>
</dbReference>
<protein>
    <submittedName>
        <fullName evidence="18">Histone-lysine N-methyltransferase PRDM9</fullName>
    </submittedName>
</protein>
<feature type="domain" description="C2H2-type" evidence="16">
    <location>
        <begin position="703"/>
        <end position="730"/>
    </location>
</feature>
<keyword evidence="19" id="KW-1185">Reference proteome</keyword>
<evidence type="ECO:0000256" key="8">
    <source>
        <dbReference type="ARBA" id="ARBA00022771"/>
    </source>
</evidence>
<dbReference type="SUPFAM" id="SSF57667">
    <property type="entry name" value="beta-beta-alpha zinc fingers"/>
    <property type="match status" value="8"/>
</dbReference>
<comment type="similarity">
    <text evidence="2">Belongs to the krueppel C2H2-type zinc-finger protein family.</text>
</comment>
<dbReference type="PANTHER" id="PTHR23235">
    <property type="entry name" value="KRUEPPEL-LIKE TRANSCRIPTION FACTOR"/>
    <property type="match status" value="1"/>
</dbReference>